<organism evidence="1 2">
    <name type="scientific">Pseudonaja textilis</name>
    <name type="common">Eastern brown snake</name>
    <dbReference type="NCBI Taxonomy" id="8673"/>
    <lineage>
        <taxon>Eukaryota</taxon>
        <taxon>Metazoa</taxon>
        <taxon>Chordata</taxon>
        <taxon>Craniata</taxon>
        <taxon>Vertebrata</taxon>
        <taxon>Euteleostomi</taxon>
        <taxon>Lepidosauria</taxon>
        <taxon>Squamata</taxon>
        <taxon>Bifurcata</taxon>
        <taxon>Unidentata</taxon>
        <taxon>Episquamata</taxon>
        <taxon>Toxicofera</taxon>
        <taxon>Serpentes</taxon>
        <taxon>Colubroidea</taxon>
        <taxon>Elapidae</taxon>
        <taxon>Hydrophiinae</taxon>
        <taxon>Pseudonaja</taxon>
    </lineage>
</organism>
<evidence type="ECO:0000313" key="2">
    <source>
        <dbReference type="Proteomes" id="UP000472273"/>
    </source>
</evidence>
<name>A0A670YVK4_PSETE</name>
<sequence>FRKIWSNSTEISVTTGSISLAQVEFLTHLPIVCRAQFETGHGLVVVHSPGVGEPLC</sequence>
<proteinExistence type="predicted"/>
<dbReference type="Ensembl" id="ENSPTXT00000016318.1">
    <property type="protein sequence ID" value="ENSPTXP00000015837.1"/>
    <property type="gene ID" value="ENSPTXG00000010920.1"/>
</dbReference>
<keyword evidence="2" id="KW-1185">Reference proteome</keyword>
<evidence type="ECO:0000313" key="1">
    <source>
        <dbReference type="Ensembl" id="ENSPTXP00000015837.1"/>
    </source>
</evidence>
<reference evidence="1" key="2">
    <citation type="submission" date="2025-09" db="UniProtKB">
        <authorList>
            <consortium name="Ensembl"/>
        </authorList>
    </citation>
    <scope>IDENTIFICATION</scope>
</reference>
<dbReference type="Proteomes" id="UP000472273">
    <property type="component" value="Unplaced"/>
</dbReference>
<dbReference type="AlphaFoldDB" id="A0A670YVK4"/>
<reference evidence="1" key="1">
    <citation type="submission" date="2025-08" db="UniProtKB">
        <authorList>
            <consortium name="Ensembl"/>
        </authorList>
    </citation>
    <scope>IDENTIFICATION</scope>
</reference>
<protein>
    <submittedName>
        <fullName evidence="1">Uncharacterized protein</fullName>
    </submittedName>
</protein>
<accession>A0A670YVK4</accession>